<feature type="region of interest" description="Disordered" evidence="1">
    <location>
        <begin position="41"/>
        <end position="62"/>
    </location>
</feature>
<evidence type="ECO:0008006" key="5">
    <source>
        <dbReference type="Google" id="ProtNLM"/>
    </source>
</evidence>
<dbReference type="EMBL" id="VTUU01000001">
    <property type="protein sequence ID" value="KAA1176100.1"/>
    <property type="molecule type" value="Genomic_DNA"/>
</dbReference>
<evidence type="ECO:0000256" key="2">
    <source>
        <dbReference type="SAM" id="SignalP"/>
    </source>
</evidence>
<gene>
    <name evidence="3" type="ORF">FWJ25_02920</name>
</gene>
<dbReference type="AlphaFoldDB" id="A0A5B0VMY9"/>
<feature type="chain" id="PRO_5022944349" description="Lipoprotein" evidence="2">
    <location>
        <begin position="19"/>
        <end position="176"/>
    </location>
</feature>
<keyword evidence="2" id="KW-0732">Signal</keyword>
<protein>
    <recommendedName>
        <fullName evidence="5">Lipoprotein</fullName>
    </recommendedName>
</protein>
<evidence type="ECO:0000313" key="3">
    <source>
        <dbReference type="EMBL" id="KAA1176100.1"/>
    </source>
</evidence>
<feature type="signal peptide" evidence="2">
    <location>
        <begin position="1"/>
        <end position="18"/>
    </location>
</feature>
<dbReference type="RefSeq" id="WP_149598726.1">
    <property type="nucleotide sequence ID" value="NZ_VTUU01000001.1"/>
</dbReference>
<dbReference type="Proteomes" id="UP000323161">
    <property type="component" value="Unassembled WGS sequence"/>
</dbReference>
<organism evidence="3 4">
    <name type="scientific">Marinobacter salinexigens</name>
    <dbReference type="NCBI Taxonomy" id="2919747"/>
    <lineage>
        <taxon>Bacteria</taxon>
        <taxon>Pseudomonadati</taxon>
        <taxon>Pseudomonadota</taxon>
        <taxon>Gammaproteobacteria</taxon>
        <taxon>Pseudomonadales</taxon>
        <taxon>Marinobacteraceae</taxon>
        <taxon>Marinobacter</taxon>
    </lineage>
</organism>
<comment type="caution">
    <text evidence="3">The sequence shown here is derived from an EMBL/GenBank/DDBJ whole genome shotgun (WGS) entry which is preliminary data.</text>
</comment>
<dbReference type="PROSITE" id="PS51257">
    <property type="entry name" value="PROKAR_LIPOPROTEIN"/>
    <property type="match status" value="1"/>
</dbReference>
<keyword evidence="4" id="KW-1185">Reference proteome</keyword>
<evidence type="ECO:0000256" key="1">
    <source>
        <dbReference type="SAM" id="MobiDB-lite"/>
    </source>
</evidence>
<reference evidence="3 4" key="1">
    <citation type="submission" date="2019-08" db="EMBL/GenBank/DDBJ databases">
        <title>Marinobacter ZYF650 sp. nov., a marine bacterium isolated from seawater of the Mariana trench.</title>
        <authorList>
            <person name="Ahmad W."/>
        </authorList>
    </citation>
    <scope>NUCLEOTIDE SEQUENCE [LARGE SCALE GENOMIC DNA]</scope>
    <source>
        <strain evidence="3 4">ZYF650</strain>
    </source>
</reference>
<evidence type="ECO:0000313" key="4">
    <source>
        <dbReference type="Proteomes" id="UP000323161"/>
    </source>
</evidence>
<sequence>MKKTLLCLPLVLAIAACSNDEHSSSDTPSDNSPTTIQELENTGAIPKLDRSDDVQGLDSDNNGIRDDIDEYVALHYSGAAQVDAANQAARANQSVLMADLQDPTSIRQSNQKLSRATACIYEVFGTSASSIEPAEVSRDLEAISFNTAERLKKYMEFNKALDGASWSLPEGGSSCE</sequence>
<accession>A0A5B0VMY9</accession>
<name>A0A5B0VMY9_9GAMM</name>
<proteinExistence type="predicted"/>